<dbReference type="Proteomes" id="UP001165488">
    <property type="component" value="Unassembled WGS sequence"/>
</dbReference>
<keyword evidence="1" id="KW-0472">Membrane</keyword>
<protein>
    <recommendedName>
        <fullName evidence="4">Outer membrane protein beta-barrel domain-containing protein</fullName>
    </recommendedName>
</protein>
<comment type="caution">
    <text evidence="2">The sequence shown here is derived from an EMBL/GenBank/DDBJ whole genome shotgun (WGS) entry which is preliminary data.</text>
</comment>
<dbReference type="RefSeq" id="WP_241275808.1">
    <property type="nucleotide sequence ID" value="NZ_JAKZGS010000014.1"/>
</dbReference>
<sequence>MLKSNCIKQGLVQYKRRIKKYLFIFAFMYFTRIFFTASVLILTFPFSGISQNETKREAIYLEGLGSGIFYSFNYDWRFKDQAKGLGAKAGLGYTAIDGFNIATIPIAVNCLIGKKRNFLELGLGATVVLLSSTNSTSAISDPRVSGTGLMFNGIVGYRRVSKSGFLLRAGLTPFFTSDPAELIAPQVSIGYAF</sequence>
<name>A0ABS9US88_9BACT</name>
<proteinExistence type="predicted"/>
<gene>
    <name evidence="2" type="ORF">MM236_15010</name>
</gene>
<keyword evidence="3" id="KW-1185">Reference proteome</keyword>
<organism evidence="2 3">
    <name type="scientific">Belliella calami</name>
    <dbReference type="NCBI Taxonomy" id="2923436"/>
    <lineage>
        <taxon>Bacteria</taxon>
        <taxon>Pseudomonadati</taxon>
        <taxon>Bacteroidota</taxon>
        <taxon>Cytophagia</taxon>
        <taxon>Cytophagales</taxon>
        <taxon>Cyclobacteriaceae</taxon>
        <taxon>Belliella</taxon>
    </lineage>
</organism>
<accession>A0ABS9US88</accession>
<reference evidence="2" key="1">
    <citation type="submission" date="2022-03" db="EMBL/GenBank/DDBJ databases">
        <title>De novo assembled genomes of Belliella spp. (Cyclobacteriaceae) strains.</title>
        <authorList>
            <person name="Szabo A."/>
            <person name="Korponai K."/>
            <person name="Felfoldi T."/>
        </authorList>
    </citation>
    <scope>NUCLEOTIDE SEQUENCE</scope>
    <source>
        <strain evidence="2">DSM 107340</strain>
    </source>
</reference>
<keyword evidence="1" id="KW-1133">Transmembrane helix</keyword>
<evidence type="ECO:0000313" key="3">
    <source>
        <dbReference type="Proteomes" id="UP001165488"/>
    </source>
</evidence>
<keyword evidence="1" id="KW-0812">Transmembrane</keyword>
<dbReference type="EMBL" id="JAKZGS010000014">
    <property type="protein sequence ID" value="MCH7399309.1"/>
    <property type="molecule type" value="Genomic_DNA"/>
</dbReference>
<evidence type="ECO:0008006" key="4">
    <source>
        <dbReference type="Google" id="ProtNLM"/>
    </source>
</evidence>
<feature type="transmembrane region" description="Helical" evidence="1">
    <location>
        <begin position="21"/>
        <end position="46"/>
    </location>
</feature>
<evidence type="ECO:0000256" key="1">
    <source>
        <dbReference type="SAM" id="Phobius"/>
    </source>
</evidence>
<evidence type="ECO:0000313" key="2">
    <source>
        <dbReference type="EMBL" id="MCH7399309.1"/>
    </source>
</evidence>